<reference evidence="9" key="1">
    <citation type="journal article" date="2020" name="mSystems">
        <title>Genome- and Community-Level Interaction Insights into Carbon Utilization and Element Cycling Functions of Hydrothermarchaeota in Hydrothermal Sediment.</title>
        <authorList>
            <person name="Zhou Z."/>
            <person name="Liu Y."/>
            <person name="Xu W."/>
            <person name="Pan J."/>
            <person name="Luo Z.H."/>
            <person name="Li M."/>
        </authorList>
    </citation>
    <scope>NUCLEOTIDE SEQUENCE [LARGE SCALE GENOMIC DNA]</scope>
    <source>
        <strain evidence="9">SpSt-503</strain>
    </source>
</reference>
<feature type="transmembrane region" description="Helical" evidence="8">
    <location>
        <begin position="49"/>
        <end position="70"/>
    </location>
</feature>
<feature type="transmembrane region" description="Helical" evidence="8">
    <location>
        <begin position="91"/>
        <end position="110"/>
    </location>
</feature>
<dbReference type="GO" id="GO:0022857">
    <property type="term" value="F:transmembrane transporter activity"/>
    <property type="evidence" value="ECO:0007669"/>
    <property type="project" value="InterPro"/>
</dbReference>
<gene>
    <name evidence="9" type="ORF">ENS59_03110</name>
</gene>
<accession>A0A7C3IIB3</accession>
<feature type="transmembrane region" description="Helical" evidence="8">
    <location>
        <begin position="452"/>
        <end position="471"/>
    </location>
</feature>
<evidence type="ECO:0000256" key="5">
    <source>
        <dbReference type="ARBA" id="ARBA00022692"/>
    </source>
</evidence>
<dbReference type="Pfam" id="PF02028">
    <property type="entry name" value="BCCT"/>
    <property type="match status" value="1"/>
</dbReference>
<sequence>MKRLLARIHPIAFFSSLGLLVAAVAFSILDSKGFYAMTSSANDWLIANFGGVFSITGLLTVVGCLVANFSPLGNIRIGGEQATPTFSRIKAFYITLCTTIAAGVVFWGTVEPMYHISSPPASLGLEPFSPGAIRFAMETMFLHWTITPYAIYTLPTIVFAFAYYNMKKPFSVSSQFAPLLGKWSENRYLTQVIDGIVLLCIAAGMAASFATGTLNMGGAVQSIAGIPSGLLSWIFIALITVATFVTSSASGLNKGIRVLSDLNMNVYWVILAVMILFGPTAFNLNLGTEALGNYLSGFFQKSLMTGAAAKDQWPQWWTTFYWANWMAWAPVAACFLGRVAYGHKIKDVIVFTLVWPALFGMVWMTIFSGTAIHLQISGQMDLVGLLKAGNASAIPYAVLSFLPFAKVIIIFFLFITFISFVTAADSTTNAMAALTSTGIMKGEEEAPMWMKIMWGVGLGIIAIVMLVLGGLDGIKMLSNLGGAPATLFEILAFISVFILSRNTKKFNHIDEDK</sequence>
<feature type="transmembrane region" description="Helical" evidence="8">
    <location>
        <begin position="187"/>
        <end position="210"/>
    </location>
</feature>
<dbReference type="EMBL" id="DSVL01000092">
    <property type="protein sequence ID" value="HFH28487.1"/>
    <property type="molecule type" value="Genomic_DNA"/>
</dbReference>
<evidence type="ECO:0000256" key="3">
    <source>
        <dbReference type="ARBA" id="ARBA00022448"/>
    </source>
</evidence>
<feature type="transmembrane region" description="Helical" evidence="8">
    <location>
        <begin position="394"/>
        <end position="421"/>
    </location>
</feature>
<keyword evidence="3" id="KW-0813">Transport</keyword>
<feature type="transmembrane region" description="Helical" evidence="8">
    <location>
        <begin position="348"/>
        <end position="374"/>
    </location>
</feature>
<evidence type="ECO:0000256" key="1">
    <source>
        <dbReference type="ARBA" id="ARBA00004651"/>
    </source>
</evidence>
<keyword evidence="4" id="KW-1003">Cell membrane</keyword>
<proteinExistence type="inferred from homology"/>
<dbReference type="InterPro" id="IPR000060">
    <property type="entry name" value="BCCT_transptr"/>
</dbReference>
<evidence type="ECO:0000256" key="4">
    <source>
        <dbReference type="ARBA" id="ARBA00022475"/>
    </source>
</evidence>
<dbReference type="PANTHER" id="PTHR30047:SF7">
    <property type="entry name" value="HIGH-AFFINITY CHOLINE TRANSPORT PROTEIN"/>
    <property type="match status" value="1"/>
</dbReference>
<dbReference type="PANTHER" id="PTHR30047">
    <property type="entry name" value="HIGH-AFFINITY CHOLINE TRANSPORT PROTEIN-RELATED"/>
    <property type="match status" value="1"/>
</dbReference>
<comment type="subcellular location">
    <subcellularLocation>
        <location evidence="1">Cell membrane</location>
        <topology evidence="1">Multi-pass membrane protein</topology>
    </subcellularLocation>
</comment>
<evidence type="ECO:0000313" key="9">
    <source>
        <dbReference type="EMBL" id="HFH28487.1"/>
    </source>
</evidence>
<feature type="transmembrane region" description="Helical" evidence="8">
    <location>
        <begin position="230"/>
        <end position="252"/>
    </location>
</feature>
<dbReference type="GO" id="GO:0005886">
    <property type="term" value="C:plasma membrane"/>
    <property type="evidence" value="ECO:0007669"/>
    <property type="project" value="UniProtKB-SubCell"/>
</dbReference>
<keyword evidence="5 8" id="KW-0812">Transmembrane</keyword>
<feature type="transmembrane region" description="Helical" evidence="8">
    <location>
        <begin position="477"/>
        <end position="499"/>
    </location>
</feature>
<comment type="similarity">
    <text evidence="2">Belongs to the BCCT transporter (TC 2.A.15) family.</text>
</comment>
<organism evidence="9">
    <name type="scientific">Gracilinema caldarium</name>
    <dbReference type="NCBI Taxonomy" id="215591"/>
    <lineage>
        <taxon>Bacteria</taxon>
        <taxon>Pseudomonadati</taxon>
        <taxon>Spirochaetota</taxon>
        <taxon>Spirochaetia</taxon>
        <taxon>Spirochaetales</taxon>
        <taxon>Breznakiellaceae</taxon>
        <taxon>Gracilinema</taxon>
    </lineage>
</organism>
<evidence type="ECO:0000256" key="2">
    <source>
        <dbReference type="ARBA" id="ARBA00005658"/>
    </source>
</evidence>
<name>A0A7C3IIB3_9SPIR</name>
<feature type="transmembrane region" description="Helical" evidence="8">
    <location>
        <begin position="12"/>
        <end position="29"/>
    </location>
</feature>
<protein>
    <submittedName>
        <fullName evidence="9">BCCT family transporter</fullName>
    </submittedName>
</protein>
<evidence type="ECO:0000256" key="6">
    <source>
        <dbReference type="ARBA" id="ARBA00022989"/>
    </source>
</evidence>
<keyword evidence="6 8" id="KW-1133">Transmembrane helix</keyword>
<evidence type="ECO:0000256" key="7">
    <source>
        <dbReference type="ARBA" id="ARBA00023136"/>
    </source>
</evidence>
<dbReference type="AlphaFoldDB" id="A0A7C3IIB3"/>
<evidence type="ECO:0000256" key="8">
    <source>
        <dbReference type="SAM" id="Phobius"/>
    </source>
</evidence>
<keyword evidence="7 8" id="KW-0472">Membrane</keyword>
<feature type="transmembrane region" description="Helical" evidence="8">
    <location>
        <begin position="146"/>
        <end position="166"/>
    </location>
</feature>
<feature type="transmembrane region" description="Helical" evidence="8">
    <location>
        <begin position="264"/>
        <end position="282"/>
    </location>
</feature>
<feature type="transmembrane region" description="Helical" evidence="8">
    <location>
        <begin position="320"/>
        <end position="341"/>
    </location>
</feature>
<comment type="caution">
    <text evidence="9">The sequence shown here is derived from an EMBL/GenBank/DDBJ whole genome shotgun (WGS) entry which is preliminary data.</text>
</comment>